<protein>
    <submittedName>
        <fullName evidence="1">Uncharacterized protein</fullName>
    </submittedName>
</protein>
<dbReference type="OrthoDB" id="586794at2759"/>
<proteinExistence type="predicted"/>
<sequence length="248" mass="28314">MGFQANAVIPSRFRYEKLNNGGDQYHEKLMARPRRRRCWVKKMNGGVKRCLRLSRSRKLTFKALSVILMPSPNSRIAKVYAHVIDRIKMMDDLSLYPNIIFSTHWGLPVLSHPHPSKTSLALKRLMIPSCVLSAKALSTILDGPYKLEYIQRHCFRVDEDEVYRTRVIPDARVYGSVQLITKVFCCCVYSGSGYHMEVVEYLSIAEPNVWGGDTEASEEGISLLISRKLVKSDGRRCLVLEGSEEVKF</sequence>
<reference evidence="1" key="1">
    <citation type="submission" date="2022-11" db="EMBL/GenBank/DDBJ databases">
        <authorList>
            <person name="Hyden B.L."/>
            <person name="Feng K."/>
            <person name="Yates T."/>
            <person name="Jawdy S."/>
            <person name="Smart L.B."/>
            <person name="Muchero W."/>
        </authorList>
    </citation>
    <scope>NUCLEOTIDE SEQUENCE</scope>
    <source>
        <tissue evidence="1">Shoot tip</tissue>
    </source>
</reference>
<keyword evidence="2" id="KW-1185">Reference proteome</keyword>
<dbReference type="PANTHER" id="PTHR35123">
    <property type="entry name" value="OS07G0633900 PROTEIN-RELATED"/>
    <property type="match status" value="1"/>
</dbReference>
<organism evidence="1 2">
    <name type="scientific">Salix purpurea</name>
    <name type="common">Purple osier willow</name>
    <dbReference type="NCBI Taxonomy" id="77065"/>
    <lineage>
        <taxon>Eukaryota</taxon>
        <taxon>Viridiplantae</taxon>
        <taxon>Streptophyta</taxon>
        <taxon>Embryophyta</taxon>
        <taxon>Tracheophyta</taxon>
        <taxon>Spermatophyta</taxon>
        <taxon>Magnoliopsida</taxon>
        <taxon>eudicotyledons</taxon>
        <taxon>Gunneridae</taxon>
        <taxon>Pentapetalae</taxon>
        <taxon>rosids</taxon>
        <taxon>fabids</taxon>
        <taxon>Malpighiales</taxon>
        <taxon>Salicaceae</taxon>
        <taxon>Saliceae</taxon>
        <taxon>Salix</taxon>
    </lineage>
</organism>
<gene>
    <name evidence="1" type="ORF">OIU79_018784</name>
</gene>
<dbReference type="PANTHER" id="PTHR35123:SF3">
    <property type="entry name" value="TRANSMEMBRANE PROTEIN"/>
    <property type="match status" value="1"/>
</dbReference>
<evidence type="ECO:0000313" key="1">
    <source>
        <dbReference type="EMBL" id="KAJ6775676.1"/>
    </source>
</evidence>
<reference evidence="1" key="2">
    <citation type="journal article" date="2023" name="Int. J. Mol. Sci.">
        <title>De Novo Assembly and Annotation of 11 Diverse Shrub Willow (Salix) Genomes Reveals Novel Gene Organization in Sex-Linked Regions.</title>
        <authorList>
            <person name="Hyden B."/>
            <person name="Feng K."/>
            <person name="Yates T.B."/>
            <person name="Jawdy S."/>
            <person name="Cereghino C."/>
            <person name="Smart L.B."/>
            <person name="Muchero W."/>
        </authorList>
    </citation>
    <scope>NUCLEOTIDE SEQUENCE</scope>
    <source>
        <tissue evidence="1">Shoot tip</tissue>
    </source>
</reference>
<comment type="caution">
    <text evidence="1">The sequence shown here is derived from an EMBL/GenBank/DDBJ whole genome shotgun (WGS) entry which is preliminary data.</text>
</comment>
<dbReference type="AlphaFoldDB" id="A0A9Q1ALU5"/>
<evidence type="ECO:0000313" key="2">
    <source>
        <dbReference type="Proteomes" id="UP001151532"/>
    </source>
</evidence>
<dbReference type="Proteomes" id="UP001151532">
    <property type="component" value="Chromosome 5"/>
</dbReference>
<name>A0A9Q1ALU5_SALPP</name>
<dbReference type="EMBL" id="JAPFFK010000002">
    <property type="protein sequence ID" value="KAJ6775676.1"/>
    <property type="molecule type" value="Genomic_DNA"/>
</dbReference>
<accession>A0A9Q1ALU5</accession>